<dbReference type="PANTHER" id="PTHR47331">
    <property type="entry name" value="PHD-TYPE DOMAIN-CONTAINING PROTEIN"/>
    <property type="match status" value="1"/>
</dbReference>
<gene>
    <name evidence="1" type="ORF">CDAR_531871</name>
</gene>
<dbReference type="EMBL" id="BPLQ01014986">
    <property type="protein sequence ID" value="GIY84919.1"/>
    <property type="molecule type" value="Genomic_DNA"/>
</dbReference>
<proteinExistence type="predicted"/>
<dbReference type="PANTHER" id="PTHR47331:SF1">
    <property type="entry name" value="GAG-LIKE PROTEIN"/>
    <property type="match status" value="1"/>
</dbReference>
<sequence length="96" mass="11411">MEIIPENEIDIPVNSNFYHPHHPVLNKSNDKFRVVFNGSAKSFTCVSLNDKLMVGPQLQTYLTTLLIRFRMHKNNRDIRYRKYISTNRSKTQPFRE</sequence>
<evidence type="ECO:0000313" key="2">
    <source>
        <dbReference type="Proteomes" id="UP001054837"/>
    </source>
</evidence>
<keyword evidence="2" id="KW-1185">Reference proteome</keyword>
<dbReference type="Proteomes" id="UP001054837">
    <property type="component" value="Unassembled WGS sequence"/>
</dbReference>
<name>A0AAV4WTD7_9ARAC</name>
<reference evidence="1 2" key="1">
    <citation type="submission" date="2021-06" db="EMBL/GenBank/DDBJ databases">
        <title>Caerostris darwini draft genome.</title>
        <authorList>
            <person name="Kono N."/>
            <person name="Arakawa K."/>
        </authorList>
    </citation>
    <scope>NUCLEOTIDE SEQUENCE [LARGE SCALE GENOMIC DNA]</scope>
</reference>
<accession>A0AAV4WTD7</accession>
<protein>
    <submittedName>
        <fullName evidence="1">Uncharacterized protein LOC103569155, partial</fullName>
    </submittedName>
</protein>
<comment type="caution">
    <text evidence="1">The sequence shown here is derived from an EMBL/GenBank/DDBJ whole genome shotgun (WGS) entry which is preliminary data.</text>
</comment>
<organism evidence="1 2">
    <name type="scientific">Caerostris darwini</name>
    <dbReference type="NCBI Taxonomy" id="1538125"/>
    <lineage>
        <taxon>Eukaryota</taxon>
        <taxon>Metazoa</taxon>
        <taxon>Ecdysozoa</taxon>
        <taxon>Arthropoda</taxon>
        <taxon>Chelicerata</taxon>
        <taxon>Arachnida</taxon>
        <taxon>Araneae</taxon>
        <taxon>Araneomorphae</taxon>
        <taxon>Entelegynae</taxon>
        <taxon>Araneoidea</taxon>
        <taxon>Araneidae</taxon>
        <taxon>Caerostris</taxon>
    </lineage>
</organism>
<dbReference type="AlphaFoldDB" id="A0AAV4WTD7"/>
<evidence type="ECO:0000313" key="1">
    <source>
        <dbReference type="EMBL" id="GIY84919.1"/>
    </source>
</evidence>